<reference evidence="4 5" key="1">
    <citation type="journal article" date="2014" name="Nature">
        <title>An environmental bacterial taxon with a large and distinct metabolic repertoire.</title>
        <authorList>
            <person name="Wilson M.C."/>
            <person name="Mori T."/>
            <person name="Ruckert C."/>
            <person name="Uria A.R."/>
            <person name="Helf M.J."/>
            <person name="Takada K."/>
            <person name="Gernert C."/>
            <person name="Steffens U.A."/>
            <person name="Heycke N."/>
            <person name="Schmitt S."/>
            <person name="Rinke C."/>
            <person name="Helfrich E.J."/>
            <person name="Brachmann A.O."/>
            <person name="Gurgui C."/>
            <person name="Wakimoto T."/>
            <person name="Kracht M."/>
            <person name="Crusemann M."/>
            <person name="Hentschel U."/>
            <person name="Abe I."/>
            <person name="Matsunaga S."/>
            <person name="Kalinowski J."/>
            <person name="Takeyama H."/>
            <person name="Piel J."/>
        </authorList>
    </citation>
    <scope>NUCLEOTIDE SEQUENCE [LARGE SCALE GENOMIC DNA]</scope>
    <source>
        <strain evidence="5">TSY1</strain>
    </source>
</reference>
<evidence type="ECO:0000313" key="4">
    <source>
        <dbReference type="EMBL" id="ETX02311.1"/>
    </source>
</evidence>
<gene>
    <name evidence="4" type="ORF">ETSY1_04015</name>
</gene>
<dbReference type="SUPFAM" id="SSF53335">
    <property type="entry name" value="S-adenosyl-L-methionine-dependent methyltransferases"/>
    <property type="match status" value="1"/>
</dbReference>
<dbReference type="PANTHER" id="PTHR44942">
    <property type="entry name" value="METHYLTRANSF_11 DOMAIN-CONTAINING PROTEIN"/>
    <property type="match status" value="1"/>
</dbReference>
<accession>W4LX54</accession>
<dbReference type="InterPro" id="IPR051052">
    <property type="entry name" value="Diverse_substrate_MTase"/>
</dbReference>
<protein>
    <recommendedName>
        <fullName evidence="3">Methyltransferase domain-containing protein</fullName>
    </recommendedName>
</protein>
<dbReference type="GO" id="GO:0032259">
    <property type="term" value="P:methylation"/>
    <property type="evidence" value="ECO:0007669"/>
    <property type="project" value="UniProtKB-KW"/>
</dbReference>
<proteinExistence type="predicted"/>
<evidence type="ECO:0000313" key="5">
    <source>
        <dbReference type="Proteomes" id="UP000019141"/>
    </source>
</evidence>
<evidence type="ECO:0000259" key="3">
    <source>
        <dbReference type="Pfam" id="PF13649"/>
    </source>
</evidence>
<keyword evidence="5" id="KW-1185">Reference proteome</keyword>
<organism evidence="4 5">
    <name type="scientific">Entotheonella factor</name>
    <dbReference type="NCBI Taxonomy" id="1429438"/>
    <lineage>
        <taxon>Bacteria</taxon>
        <taxon>Pseudomonadati</taxon>
        <taxon>Nitrospinota/Tectimicrobiota group</taxon>
        <taxon>Candidatus Tectimicrobiota</taxon>
        <taxon>Candidatus Entotheonellia</taxon>
        <taxon>Candidatus Entotheonellales</taxon>
        <taxon>Candidatus Entotheonellaceae</taxon>
        <taxon>Candidatus Entotheonella</taxon>
    </lineage>
</organism>
<dbReference type="GO" id="GO:0008168">
    <property type="term" value="F:methyltransferase activity"/>
    <property type="evidence" value="ECO:0007669"/>
    <property type="project" value="UniProtKB-KW"/>
</dbReference>
<dbReference type="Proteomes" id="UP000019141">
    <property type="component" value="Unassembled WGS sequence"/>
</dbReference>
<dbReference type="HOGENOM" id="CLU_1142044_0_0_7"/>
<comment type="caution">
    <text evidence="4">The sequence shown here is derived from an EMBL/GenBank/DDBJ whole genome shotgun (WGS) entry which is preliminary data.</text>
</comment>
<dbReference type="EMBL" id="AZHW01000155">
    <property type="protein sequence ID" value="ETX02311.1"/>
    <property type="molecule type" value="Genomic_DNA"/>
</dbReference>
<dbReference type="Pfam" id="PF13649">
    <property type="entry name" value="Methyltransf_25"/>
    <property type="match status" value="1"/>
</dbReference>
<keyword evidence="1" id="KW-0489">Methyltransferase</keyword>
<dbReference type="AlphaFoldDB" id="W4LX54"/>
<dbReference type="CDD" id="cd02440">
    <property type="entry name" value="AdoMet_MTases"/>
    <property type="match status" value="1"/>
</dbReference>
<dbReference type="PANTHER" id="PTHR44942:SF4">
    <property type="entry name" value="METHYLTRANSFERASE TYPE 11 DOMAIN-CONTAINING PROTEIN"/>
    <property type="match status" value="1"/>
</dbReference>
<dbReference type="InterPro" id="IPR041698">
    <property type="entry name" value="Methyltransf_25"/>
</dbReference>
<dbReference type="Gene3D" id="3.40.50.150">
    <property type="entry name" value="Vaccinia Virus protein VP39"/>
    <property type="match status" value="1"/>
</dbReference>
<feature type="domain" description="Methyltransferase" evidence="3">
    <location>
        <begin position="41"/>
        <end position="117"/>
    </location>
</feature>
<sequence>MRFGASFEDQDVVKRYIHRAPYPDEVFCKIVDLAPERRSMLDLGCGPGTIARRLASQFERLTALDASRAMLDLGRQLPNGKAANIHWMEGLAEHVTYVGYPYDIIVAAESIHWMDHQYLFPKLCNLVTDAHIFAVVEGDEACQPPWQTEWEAFLARWIRYATHRPYQPVGHEPFLRRYEEWVEVLGEQYFISKPIVQDVDHFIACQHSRNTFAPSALGSAMTAFDRELAELLGPYATENKIEYIVKTRVTWGKIQVNTL</sequence>
<dbReference type="InterPro" id="IPR029063">
    <property type="entry name" value="SAM-dependent_MTases_sf"/>
</dbReference>
<keyword evidence="2" id="KW-0808">Transferase</keyword>
<evidence type="ECO:0000256" key="2">
    <source>
        <dbReference type="ARBA" id="ARBA00022679"/>
    </source>
</evidence>
<name>W4LX54_ENTF1</name>
<evidence type="ECO:0000256" key="1">
    <source>
        <dbReference type="ARBA" id="ARBA00022603"/>
    </source>
</evidence>